<dbReference type="PANTHER" id="PTHR43135">
    <property type="entry name" value="ALPHA-D-RIBOSE 1-METHYLPHOSPHONATE 5-TRIPHOSPHATE DIPHOSPHATASE"/>
    <property type="match status" value="1"/>
</dbReference>
<gene>
    <name evidence="3" type="ORF">DCCM_0245</name>
</gene>
<dbReference type="OrthoDB" id="9797498at2"/>
<feature type="region of interest" description="Disordered" evidence="1">
    <location>
        <begin position="44"/>
        <end position="74"/>
    </location>
</feature>
<accession>A0A2L2X814</accession>
<dbReference type="AlphaFoldDB" id="A0A2L2X814"/>
<dbReference type="InterPro" id="IPR032466">
    <property type="entry name" value="Metal_Hydrolase"/>
</dbReference>
<dbReference type="GO" id="GO:0016810">
    <property type="term" value="F:hydrolase activity, acting on carbon-nitrogen (but not peptide) bonds"/>
    <property type="evidence" value="ECO:0007669"/>
    <property type="project" value="InterPro"/>
</dbReference>
<reference evidence="4" key="1">
    <citation type="submission" date="2018-02" db="EMBL/GenBank/DDBJ databases">
        <title>Genome sequence of Desulfocucumis palustris strain NAW-5.</title>
        <authorList>
            <person name="Watanabe M."/>
            <person name="Kojima H."/>
            <person name="Fukui M."/>
        </authorList>
    </citation>
    <scope>NUCLEOTIDE SEQUENCE [LARGE SCALE GENOMIC DNA]</scope>
    <source>
        <strain evidence="4">NAW-5</strain>
    </source>
</reference>
<dbReference type="Pfam" id="PF01979">
    <property type="entry name" value="Amidohydro_1"/>
    <property type="match status" value="1"/>
</dbReference>
<comment type="caution">
    <text evidence="3">The sequence shown here is derived from an EMBL/GenBank/DDBJ whole genome shotgun (WGS) entry which is preliminary data.</text>
</comment>
<evidence type="ECO:0000313" key="4">
    <source>
        <dbReference type="Proteomes" id="UP000239549"/>
    </source>
</evidence>
<keyword evidence="4" id="KW-1185">Reference proteome</keyword>
<dbReference type="SUPFAM" id="SSF51556">
    <property type="entry name" value="Metallo-dependent hydrolases"/>
    <property type="match status" value="1"/>
</dbReference>
<evidence type="ECO:0000259" key="2">
    <source>
        <dbReference type="Pfam" id="PF01979"/>
    </source>
</evidence>
<evidence type="ECO:0000256" key="1">
    <source>
        <dbReference type="SAM" id="MobiDB-lite"/>
    </source>
</evidence>
<dbReference type="InterPro" id="IPR051781">
    <property type="entry name" value="Metallo-dep_Hydrolase"/>
</dbReference>
<dbReference type="PANTHER" id="PTHR43135:SF3">
    <property type="entry name" value="ALPHA-D-RIBOSE 1-METHYLPHOSPHONATE 5-TRIPHOSPHATE DIPHOSPHATASE"/>
    <property type="match status" value="1"/>
</dbReference>
<organism evidence="3 4">
    <name type="scientific">Desulfocucumis palustris</name>
    <dbReference type="NCBI Taxonomy" id="1898651"/>
    <lineage>
        <taxon>Bacteria</taxon>
        <taxon>Bacillati</taxon>
        <taxon>Bacillota</taxon>
        <taxon>Clostridia</taxon>
        <taxon>Eubacteriales</taxon>
        <taxon>Desulfocucumaceae</taxon>
        <taxon>Desulfocucumis</taxon>
    </lineage>
</organism>
<dbReference type="EMBL" id="BFAV01000018">
    <property type="protein sequence ID" value="GBF32054.1"/>
    <property type="molecule type" value="Genomic_DNA"/>
</dbReference>
<evidence type="ECO:0000313" key="3">
    <source>
        <dbReference type="EMBL" id="GBF32054.1"/>
    </source>
</evidence>
<dbReference type="CDD" id="cd01299">
    <property type="entry name" value="Met_dep_hydrolase_A"/>
    <property type="match status" value="1"/>
</dbReference>
<proteinExistence type="predicted"/>
<dbReference type="SUPFAM" id="SSF51338">
    <property type="entry name" value="Composite domain of metallo-dependent hydrolases"/>
    <property type="match status" value="2"/>
</dbReference>
<dbReference type="RefSeq" id="WP_104370636.1">
    <property type="nucleotide sequence ID" value="NZ_BFAV01000018.1"/>
</dbReference>
<dbReference type="Gene3D" id="3.20.20.140">
    <property type="entry name" value="Metal-dependent hydrolases"/>
    <property type="match status" value="1"/>
</dbReference>
<sequence>MKILGLTTGKHIIVKAGSLFDGTGSRVRDRVDIYIEGQRVYSIEPNRKGGESPGASPADFDRLNPSGRTNDGPRHMEVVDLSHCTLLPGLVDCHVHLALDGRDFNDSLARWENRAEFTELVNENLSGALAKGIAGVRDGGDLKGLTLRHRNEIARGNFPGPHIKCSGWAIGKKGKYGSFLGPGYIPCQLPDSIRRLAASGADQIKVLVSGVVSFSCYGRVGELQFSQGELNNIVDLAREYGLPVMAHASSEQAVKLAVRAGVNSVEHGYFISRASLEEMAEKGISWIPTLVPVANQVKGDRRKSYSPEQIEIIENTYRRQQKMLAMAVEMGVPLGVGTDAGAGGVPHGAGYLEEMMLYREAGLSEEVILKAATSAGAAISGFREIGRIEPGNKAFMIAVRGNPLEDLNCLKEIEYLFLPRG</sequence>
<dbReference type="InterPro" id="IPR057744">
    <property type="entry name" value="OTAase-like"/>
</dbReference>
<dbReference type="InterPro" id="IPR011059">
    <property type="entry name" value="Metal-dep_hydrolase_composite"/>
</dbReference>
<dbReference type="InterPro" id="IPR006680">
    <property type="entry name" value="Amidohydro-rel"/>
</dbReference>
<dbReference type="Gene3D" id="2.30.40.10">
    <property type="entry name" value="Urease, subunit C, domain 1"/>
    <property type="match status" value="1"/>
</dbReference>
<feature type="domain" description="Amidohydrolase-related" evidence="2">
    <location>
        <begin position="85"/>
        <end position="408"/>
    </location>
</feature>
<protein>
    <submittedName>
        <fullName evidence="3">Dihydroorotase</fullName>
    </submittedName>
</protein>
<dbReference type="Proteomes" id="UP000239549">
    <property type="component" value="Unassembled WGS sequence"/>
</dbReference>
<name>A0A2L2X814_9FIRM</name>